<dbReference type="RefSeq" id="WP_138656245.1">
    <property type="nucleotide sequence ID" value="NZ_VATY01000001.1"/>
</dbReference>
<reference evidence="2 3" key="1">
    <citation type="submission" date="2019-05" db="EMBL/GenBank/DDBJ databases">
        <authorList>
            <person name="Zhang J.-Y."/>
            <person name="Feg X."/>
            <person name="Du Z.-J."/>
        </authorList>
    </citation>
    <scope>NUCLEOTIDE SEQUENCE [LARGE SCALE GENOMIC DNA]</scope>
    <source>
        <strain evidence="2 3">RZ26</strain>
    </source>
</reference>
<sequence length="465" mass="52666">MKHILILTIFLFWTHLQSQESERIQTTNIDSITVRIDDYVKKNNIPAIIVAIVENGKVTYIKRGNTKRKNGLPISEKSVFQIASISKTFTAIIANTLLEQGLLELKAPISKYLKEDVSSEVLMKLNRITIKDLLHHRAGFPHDGKSLPPSPNGTPQKKPYTKVLLLKDLTNMKVNTKAEKRFSYSNFGYALLGHIMEKVSGKPYATLLQEYVNQPHGLENTTVVEKNIPLNLLAIPYATHKREIELRPWVTGTTKASGGIFSSGEDLIRIMEAQMQDYKIHQATGAISPLLLTFQKEKVSGALSYGFGMFESRKGGKKNILALGHGGDLDGYASFYDFYPDQDLGLIMLTSSGGKAFIDFHDQLERFLLGLPQKKEILLPKQVLKRYEGTFVFESGREIKIKLKGDKLISTGKRIPPLQLHAQNENTFFFKEFDGWHTFEFNAKNEIIEANYIQYGEIMKLRKIK</sequence>
<dbReference type="PANTHER" id="PTHR46825:SF9">
    <property type="entry name" value="BETA-LACTAMASE-RELATED DOMAIN-CONTAINING PROTEIN"/>
    <property type="match status" value="1"/>
</dbReference>
<dbReference type="Pfam" id="PF00144">
    <property type="entry name" value="Beta-lactamase"/>
    <property type="match status" value="1"/>
</dbReference>
<dbReference type="InterPro" id="IPR012338">
    <property type="entry name" value="Beta-lactam/transpept-like"/>
</dbReference>
<dbReference type="OrthoDB" id="9793489at2"/>
<dbReference type="InterPro" id="IPR001466">
    <property type="entry name" value="Beta-lactam-related"/>
</dbReference>
<organism evidence="2 3">
    <name type="scientific">Maribacter algarum</name>
    <name type="common">ex Zhang et al. 2020</name>
    <dbReference type="NCBI Taxonomy" id="2578118"/>
    <lineage>
        <taxon>Bacteria</taxon>
        <taxon>Pseudomonadati</taxon>
        <taxon>Bacteroidota</taxon>
        <taxon>Flavobacteriia</taxon>
        <taxon>Flavobacteriales</taxon>
        <taxon>Flavobacteriaceae</taxon>
        <taxon>Maribacter</taxon>
    </lineage>
</organism>
<feature type="domain" description="Beta-lactamase-related" evidence="1">
    <location>
        <begin position="36"/>
        <end position="357"/>
    </location>
</feature>
<dbReference type="SUPFAM" id="SSF56601">
    <property type="entry name" value="beta-lactamase/transpeptidase-like"/>
    <property type="match status" value="1"/>
</dbReference>
<comment type="caution">
    <text evidence="2">The sequence shown here is derived from an EMBL/GenBank/DDBJ whole genome shotgun (WGS) entry which is preliminary data.</text>
</comment>
<protein>
    <submittedName>
        <fullName evidence="2">Beta-lactamase family protein</fullName>
    </submittedName>
</protein>
<evidence type="ECO:0000313" key="2">
    <source>
        <dbReference type="EMBL" id="TMM58312.1"/>
    </source>
</evidence>
<keyword evidence="3" id="KW-1185">Reference proteome</keyword>
<dbReference type="AlphaFoldDB" id="A0A5S3PVS8"/>
<evidence type="ECO:0000313" key="3">
    <source>
        <dbReference type="Proteomes" id="UP000310314"/>
    </source>
</evidence>
<dbReference type="InterPro" id="IPR050491">
    <property type="entry name" value="AmpC-like"/>
</dbReference>
<evidence type="ECO:0000259" key="1">
    <source>
        <dbReference type="Pfam" id="PF00144"/>
    </source>
</evidence>
<dbReference type="PANTHER" id="PTHR46825">
    <property type="entry name" value="D-ALANYL-D-ALANINE-CARBOXYPEPTIDASE/ENDOPEPTIDASE AMPH"/>
    <property type="match status" value="1"/>
</dbReference>
<accession>A0A5S3PVS8</accession>
<dbReference type="EMBL" id="VATY01000001">
    <property type="protein sequence ID" value="TMM58312.1"/>
    <property type="molecule type" value="Genomic_DNA"/>
</dbReference>
<name>A0A5S3PVS8_9FLAO</name>
<dbReference type="Gene3D" id="3.40.710.10">
    <property type="entry name" value="DD-peptidase/beta-lactamase superfamily"/>
    <property type="match status" value="1"/>
</dbReference>
<dbReference type="Proteomes" id="UP000310314">
    <property type="component" value="Unassembled WGS sequence"/>
</dbReference>
<gene>
    <name evidence="2" type="ORF">FEE95_02465</name>
</gene>
<proteinExistence type="predicted"/>